<dbReference type="EMBL" id="JARBHB010000001">
    <property type="protein sequence ID" value="KAJ8896267.1"/>
    <property type="molecule type" value="Genomic_DNA"/>
</dbReference>
<evidence type="ECO:0008006" key="3">
    <source>
        <dbReference type="Google" id="ProtNLM"/>
    </source>
</evidence>
<protein>
    <recommendedName>
        <fullName evidence="3">Peptidase A2 domain-containing protein</fullName>
    </recommendedName>
</protein>
<accession>A0ABQ9IHU2</accession>
<proteinExistence type="predicted"/>
<organism evidence="1 2">
    <name type="scientific">Dryococelus australis</name>
    <dbReference type="NCBI Taxonomy" id="614101"/>
    <lineage>
        <taxon>Eukaryota</taxon>
        <taxon>Metazoa</taxon>
        <taxon>Ecdysozoa</taxon>
        <taxon>Arthropoda</taxon>
        <taxon>Hexapoda</taxon>
        <taxon>Insecta</taxon>
        <taxon>Pterygota</taxon>
        <taxon>Neoptera</taxon>
        <taxon>Polyneoptera</taxon>
        <taxon>Phasmatodea</taxon>
        <taxon>Verophasmatodea</taxon>
        <taxon>Anareolatae</taxon>
        <taxon>Phasmatidae</taxon>
        <taxon>Eurycanthinae</taxon>
        <taxon>Dryococelus</taxon>
    </lineage>
</organism>
<keyword evidence="2" id="KW-1185">Reference proteome</keyword>
<gene>
    <name evidence="1" type="ORF">PR048_001611</name>
</gene>
<evidence type="ECO:0000313" key="1">
    <source>
        <dbReference type="EMBL" id="KAJ8896267.1"/>
    </source>
</evidence>
<dbReference type="Proteomes" id="UP001159363">
    <property type="component" value="Chromosome 1"/>
</dbReference>
<comment type="caution">
    <text evidence="1">The sequence shown here is derived from an EMBL/GenBank/DDBJ whole genome shotgun (WGS) entry which is preliminary data.</text>
</comment>
<sequence>MDSLIKSIMKLLQDGDVAYNWLQWCKKFKYYHEAVGGATLLVSLMYNDAEDIYESFTFGEKEVHTLEIREGQTSDAYLAELWKKSETCEFGVMRDDLIKDRYVCGIRNNTLRQRFLREHNITLIKAIDTCRTVEVTGKRLEMFQEEAAAVQEVTRDGSVAFQLCTKHERRKCPAYGAMCRKCNGRNHFAKIYKTSLLTSNSSEDDCVYHSNKKVREVTKTLPSSSEDDFVVAEVNISGPASVAPMVTSNRPSCEPKIEVMNTHFFKFKLDTGAQVNLIPLIIWGRKYPFWENATLKVLIMGELKFSNIVVEKDSSPILGLSVCVMLNLFRKSKTRDSNLVDLISMYHHCFEDIG</sequence>
<evidence type="ECO:0000313" key="2">
    <source>
        <dbReference type="Proteomes" id="UP001159363"/>
    </source>
</evidence>
<name>A0ABQ9IHU2_9NEOP</name>
<reference evidence="1 2" key="1">
    <citation type="submission" date="2023-02" db="EMBL/GenBank/DDBJ databases">
        <title>LHISI_Scaffold_Assembly.</title>
        <authorList>
            <person name="Stuart O.P."/>
            <person name="Cleave R."/>
            <person name="Magrath M.J.L."/>
            <person name="Mikheyev A.S."/>
        </authorList>
    </citation>
    <scope>NUCLEOTIDE SEQUENCE [LARGE SCALE GENOMIC DNA]</scope>
    <source>
        <strain evidence="1">Daus_M_001</strain>
        <tissue evidence="1">Leg muscle</tissue>
    </source>
</reference>